<keyword evidence="8 11" id="KW-1133">Transmembrane helix</keyword>
<dbReference type="SUPFAM" id="SSF55874">
    <property type="entry name" value="ATPase domain of HSP90 chaperone/DNA topoisomerase II/histidine kinase"/>
    <property type="match status" value="1"/>
</dbReference>
<organism evidence="15 16">
    <name type="scientific">Brevifollis gellanilyticus</name>
    <dbReference type="NCBI Taxonomy" id="748831"/>
    <lineage>
        <taxon>Bacteria</taxon>
        <taxon>Pseudomonadati</taxon>
        <taxon>Verrucomicrobiota</taxon>
        <taxon>Verrucomicrobiia</taxon>
        <taxon>Verrucomicrobiales</taxon>
        <taxon>Verrucomicrobiaceae</taxon>
    </lineage>
</organism>
<evidence type="ECO:0000256" key="9">
    <source>
        <dbReference type="ARBA" id="ARBA00023136"/>
    </source>
</evidence>
<evidence type="ECO:0000313" key="15">
    <source>
        <dbReference type="EMBL" id="GEP41077.1"/>
    </source>
</evidence>
<evidence type="ECO:0000256" key="11">
    <source>
        <dbReference type="SAM" id="Phobius"/>
    </source>
</evidence>
<dbReference type="InterPro" id="IPR001789">
    <property type="entry name" value="Sig_transdc_resp-reg_receiver"/>
</dbReference>
<accession>A0A512M2V6</accession>
<protein>
    <recommendedName>
        <fullName evidence="3">histidine kinase</fullName>
        <ecNumber evidence="3">2.7.13.3</ecNumber>
    </recommendedName>
</protein>
<comment type="catalytic activity">
    <reaction evidence="1">
        <text>ATP + protein L-histidine = ADP + protein N-phospho-L-histidine.</text>
        <dbReference type="EC" id="2.7.13.3"/>
    </reaction>
</comment>
<comment type="caution">
    <text evidence="15">The sequence shown here is derived from an EMBL/GenBank/DDBJ whole genome shotgun (WGS) entry which is preliminary data.</text>
</comment>
<evidence type="ECO:0000256" key="8">
    <source>
        <dbReference type="ARBA" id="ARBA00022989"/>
    </source>
</evidence>
<dbReference type="GO" id="GO:0016020">
    <property type="term" value="C:membrane"/>
    <property type="evidence" value="ECO:0007669"/>
    <property type="project" value="UniProtKB-SubCell"/>
</dbReference>
<dbReference type="EMBL" id="BKAG01000002">
    <property type="protein sequence ID" value="GEP41077.1"/>
    <property type="molecule type" value="Genomic_DNA"/>
</dbReference>
<reference evidence="15 16" key="1">
    <citation type="submission" date="2019-07" db="EMBL/GenBank/DDBJ databases">
        <title>Whole genome shotgun sequence of Brevifollis gellanilyticus NBRC 108608.</title>
        <authorList>
            <person name="Hosoyama A."/>
            <person name="Uohara A."/>
            <person name="Ohji S."/>
            <person name="Ichikawa N."/>
        </authorList>
    </citation>
    <scope>NUCLEOTIDE SEQUENCE [LARGE SCALE GENOMIC DNA]</scope>
    <source>
        <strain evidence="15 16">NBRC 108608</strain>
    </source>
</reference>
<keyword evidence="9 11" id="KW-0472">Membrane</keyword>
<dbReference type="InterPro" id="IPR036890">
    <property type="entry name" value="HATPase_C_sf"/>
</dbReference>
<dbReference type="InterPro" id="IPR003661">
    <property type="entry name" value="HisK_dim/P_dom"/>
</dbReference>
<keyword evidence="6 11" id="KW-0812">Transmembrane</keyword>
<feature type="transmembrane region" description="Helical" evidence="11">
    <location>
        <begin position="312"/>
        <end position="330"/>
    </location>
</feature>
<dbReference type="AlphaFoldDB" id="A0A512M2V6"/>
<dbReference type="SMART" id="SM00448">
    <property type="entry name" value="REC"/>
    <property type="match status" value="1"/>
</dbReference>
<dbReference type="Pfam" id="PF00512">
    <property type="entry name" value="HisKA"/>
    <property type="match status" value="1"/>
</dbReference>
<dbReference type="CDD" id="cd17546">
    <property type="entry name" value="REC_hyHK_CKI1_RcsC-like"/>
    <property type="match status" value="1"/>
</dbReference>
<evidence type="ECO:0000313" key="16">
    <source>
        <dbReference type="Proteomes" id="UP000321577"/>
    </source>
</evidence>
<dbReference type="PANTHER" id="PTHR43047:SF64">
    <property type="entry name" value="HISTIDINE KINASE CONTAINING CHEY-HOMOLOGOUS RECEIVER DOMAIN AND PAS DOMAIN-RELATED"/>
    <property type="match status" value="1"/>
</dbReference>
<dbReference type="SMART" id="SM01079">
    <property type="entry name" value="CHASE"/>
    <property type="match status" value="1"/>
</dbReference>
<dbReference type="Gene3D" id="1.10.287.130">
    <property type="match status" value="1"/>
</dbReference>
<feature type="domain" description="Response regulatory" evidence="13">
    <location>
        <begin position="614"/>
        <end position="730"/>
    </location>
</feature>
<dbReference type="OrthoDB" id="9809348at2"/>
<feature type="transmembrane region" description="Helical" evidence="11">
    <location>
        <begin position="15"/>
        <end position="36"/>
    </location>
</feature>
<dbReference type="SMART" id="SM00388">
    <property type="entry name" value="HisKA"/>
    <property type="match status" value="1"/>
</dbReference>
<sequence>MSTSAGSISDGPDKTPAVCALVFGVLLSALLTGLALKTRKEDRLAEVERRAQDHTEVIRGQIMRSREVLHSIKALFEVRGEVSRQEFDAFVSTALSRQNELQALAWDPRVRKSERAAWETRGKSEGFPDFHFTEETAEGVRVPAREREEYFPVFYLDSLAKNAPALGFDVGSEPRRLIAMDQARDTGEPKATAPIRLAQEPGSQRGFVVYHALYQGPIDSVESRRTSLSGFAAAVFRIGDLIELSLSAIGDNGLALSVRDEEDGSIVYQQDGERLPNHPTWTTKVDIGGRHWTLFFEPTQSFRDAGTESMPWVALTTGLAITFLLSAYLWRGAVQAAAILKAQKELMAEVVVRQKAESVAEAANRAKSEFLASMSHEIRTPMNAILGYAQILARDGALPRFHQDAVATILSSGDHLLHLIHEILDLSKIDAGHMEVVTTDFDLSALVRELAAMFQHPCEQKQLGLRIEAPALDQPVCVHGDEGKLRQVMINLLGNAVKFTKQGRVVLRVIQQDQDRWRFEVEDTGPGIPNGSIERIFEPFQQEPGARGSGGTGLGLAIARRQVEVLGGSIGLRSVEGKGTCFHVELSLKAANAKAQATPRRREVQRLAPGSVVRALVVDDIPENREVLARMLTLIGCEVVLAENGRQAVEVVRVSRPQIVFMDMRMPEFDGIEATRRIIAEFGVEEVKIVATSASAITHERAECLKAGCDDFVAKPFRAERIYGCLQHLLGAEFIYKDEPAEASAEESIDLLKLTLPEELATRLTMAAELHSATVLKGCLTEMEQLGTAGQRLAQHLRTFLASYDMKTIQRVVAQIPVS</sequence>
<dbReference type="Pfam" id="PF02518">
    <property type="entry name" value="HATPase_c"/>
    <property type="match status" value="1"/>
</dbReference>
<proteinExistence type="predicted"/>
<evidence type="ECO:0000256" key="5">
    <source>
        <dbReference type="ARBA" id="ARBA00022679"/>
    </source>
</evidence>
<gene>
    <name evidence="15" type="ORF">BGE01nite_03680</name>
</gene>
<dbReference type="PANTHER" id="PTHR43047">
    <property type="entry name" value="TWO-COMPONENT HISTIDINE PROTEIN KINASE"/>
    <property type="match status" value="1"/>
</dbReference>
<dbReference type="SUPFAM" id="SSF47384">
    <property type="entry name" value="Homodimeric domain of signal transducing histidine kinase"/>
    <property type="match status" value="1"/>
</dbReference>
<keyword evidence="7" id="KW-0418">Kinase</keyword>
<feature type="modified residue" description="4-aspartylphosphate" evidence="10">
    <location>
        <position position="663"/>
    </location>
</feature>
<dbReference type="Gene3D" id="3.40.50.2300">
    <property type="match status" value="1"/>
</dbReference>
<evidence type="ECO:0000256" key="7">
    <source>
        <dbReference type="ARBA" id="ARBA00022777"/>
    </source>
</evidence>
<dbReference type="InterPro" id="IPR006189">
    <property type="entry name" value="CHASE_dom"/>
</dbReference>
<dbReference type="PRINTS" id="PR00344">
    <property type="entry name" value="BCTRLSENSOR"/>
</dbReference>
<dbReference type="Pfam" id="PF00072">
    <property type="entry name" value="Response_reg"/>
    <property type="match status" value="1"/>
</dbReference>
<dbReference type="InterPro" id="IPR003594">
    <property type="entry name" value="HATPase_dom"/>
</dbReference>
<dbReference type="Proteomes" id="UP000321577">
    <property type="component" value="Unassembled WGS sequence"/>
</dbReference>
<dbReference type="InterPro" id="IPR005467">
    <property type="entry name" value="His_kinase_dom"/>
</dbReference>
<dbReference type="Gene3D" id="3.30.450.350">
    <property type="entry name" value="CHASE domain"/>
    <property type="match status" value="1"/>
</dbReference>
<evidence type="ECO:0000259" key="13">
    <source>
        <dbReference type="PROSITE" id="PS50110"/>
    </source>
</evidence>
<comment type="subcellular location">
    <subcellularLocation>
        <location evidence="2">Membrane</location>
    </subcellularLocation>
</comment>
<dbReference type="SMART" id="SM00387">
    <property type="entry name" value="HATPase_c"/>
    <property type="match status" value="1"/>
</dbReference>
<dbReference type="CDD" id="cd16922">
    <property type="entry name" value="HATPase_EvgS-ArcB-TorS-like"/>
    <property type="match status" value="1"/>
</dbReference>
<dbReference type="InterPro" id="IPR042240">
    <property type="entry name" value="CHASE_sf"/>
</dbReference>
<evidence type="ECO:0000256" key="1">
    <source>
        <dbReference type="ARBA" id="ARBA00000085"/>
    </source>
</evidence>
<evidence type="ECO:0000256" key="2">
    <source>
        <dbReference type="ARBA" id="ARBA00004370"/>
    </source>
</evidence>
<dbReference type="EC" id="2.7.13.3" evidence="3"/>
<evidence type="ECO:0000256" key="3">
    <source>
        <dbReference type="ARBA" id="ARBA00012438"/>
    </source>
</evidence>
<dbReference type="CDD" id="cd00082">
    <property type="entry name" value="HisKA"/>
    <property type="match status" value="1"/>
</dbReference>
<name>A0A512M2V6_9BACT</name>
<feature type="domain" description="CHASE" evidence="14">
    <location>
        <begin position="78"/>
        <end position="295"/>
    </location>
</feature>
<dbReference type="InterPro" id="IPR004358">
    <property type="entry name" value="Sig_transdc_His_kin-like_C"/>
</dbReference>
<dbReference type="SUPFAM" id="SSF52172">
    <property type="entry name" value="CheY-like"/>
    <property type="match status" value="1"/>
</dbReference>
<keyword evidence="16" id="KW-1185">Reference proteome</keyword>
<dbReference type="RefSeq" id="WP_146848555.1">
    <property type="nucleotide sequence ID" value="NZ_BKAG01000002.1"/>
</dbReference>
<evidence type="ECO:0000256" key="4">
    <source>
        <dbReference type="ARBA" id="ARBA00022553"/>
    </source>
</evidence>
<dbReference type="Gene3D" id="3.30.565.10">
    <property type="entry name" value="Histidine kinase-like ATPase, C-terminal domain"/>
    <property type="match status" value="1"/>
</dbReference>
<dbReference type="Pfam" id="PF03924">
    <property type="entry name" value="CHASE"/>
    <property type="match status" value="1"/>
</dbReference>
<evidence type="ECO:0000259" key="12">
    <source>
        <dbReference type="PROSITE" id="PS50109"/>
    </source>
</evidence>
<feature type="domain" description="Histidine kinase" evidence="12">
    <location>
        <begin position="373"/>
        <end position="590"/>
    </location>
</feature>
<keyword evidence="5" id="KW-0808">Transferase</keyword>
<evidence type="ECO:0000259" key="14">
    <source>
        <dbReference type="PROSITE" id="PS50839"/>
    </source>
</evidence>
<evidence type="ECO:0000256" key="6">
    <source>
        <dbReference type="ARBA" id="ARBA00022692"/>
    </source>
</evidence>
<dbReference type="InterPro" id="IPR011006">
    <property type="entry name" value="CheY-like_superfamily"/>
</dbReference>
<dbReference type="PROSITE" id="PS50109">
    <property type="entry name" value="HIS_KIN"/>
    <property type="match status" value="1"/>
</dbReference>
<keyword evidence="4 10" id="KW-0597">Phosphoprotein</keyword>
<dbReference type="InterPro" id="IPR036097">
    <property type="entry name" value="HisK_dim/P_sf"/>
</dbReference>
<evidence type="ECO:0000256" key="10">
    <source>
        <dbReference type="PROSITE-ProRule" id="PRU00169"/>
    </source>
</evidence>
<dbReference type="PROSITE" id="PS50110">
    <property type="entry name" value="RESPONSE_REGULATORY"/>
    <property type="match status" value="1"/>
</dbReference>
<dbReference type="PROSITE" id="PS50839">
    <property type="entry name" value="CHASE"/>
    <property type="match status" value="1"/>
</dbReference>
<dbReference type="GO" id="GO:0000155">
    <property type="term" value="F:phosphorelay sensor kinase activity"/>
    <property type="evidence" value="ECO:0007669"/>
    <property type="project" value="InterPro"/>
</dbReference>
<dbReference type="FunFam" id="3.30.565.10:FF:000010">
    <property type="entry name" value="Sensor histidine kinase RcsC"/>
    <property type="match status" value="1"/>
</dbReference>